<sequence length="152" mass="17006">MSVGVTISGVGIVGMVPCSDAHESSILPEVLGLASIFLPRNRLALLEPYSITLAYARHSFSVLALFLTPLDATRGYLQVGHTARRPSTHLVLDSRTRVHHWFHSCSFGLGRLILVLVRWFNSVRFSFDFRPASRWCVSSVLVCFGFRRASMR</sequence>
<dbReference type="Proteomes" id="UP000326924">
    <property type="component" value="Unassembled WGS sequence"/>
</dbReference>
<dbReference type="AlphaFoldDB" id="A0A5J5ED93"/>
<dbReference type="EMBL" id="VXIS01000481">
    <property type="protein sequence ID" value="KAA8893200.1"/>
    <property type="molecule type" value="Genomic_DNA"/>
</dbReference>
<evidence type="ECO:0000313" key="1">
    <source>
        <dbReference type="EMBL" id="KAA8893200.1"/>
    </source>
</evidence>
<keyword evidence="2" id="KW-1185">Reference proteome</keyword>
<name>A0A5J5ED93_9PEZI</name>
<accession>A0A5J5ED93</accession>
<evidence type="ECO:0000313" key="2">
    <source>
        <dbReference type="Proteomes" id="UP000326924"/>
    </source>
</evidence>
<comment type="caution">
    <text evidence="1">The sequence shown here is derived from an EMBL/GenBank/DDBJ whole genome shotgun (WGS) entry which is preliminary data.</text>
</comment>
<organism evidence="1 2">
    <name type="scientific">Sphaerosporella brunnea</name>
    <dbReference type="NCBI Taxonomy" id="1250544"/>
    <lineage>
        <taxon>Eukaryota</taxon>
        <taxon>Fungi</taxon>
        <taxon>Dikarya</taxon>
        <taxon>Ascomycota</taxon>
        <taxon>Pezizomycotina</taxon>
        <taxon>Pezizomycetes</taxon>
        <taxon>Pezizales</taxon>
        <taxon>Pyronemataceae</taxon>
        <taxon>Sphaerosporella</taxon>
    </lineage>
</organism>
<proteinExistence type="predicted"/>
<dbReference type="InParanoid" id="A0A5J5ED93"/>
<gene>
    <name evidence="1" type="ORF">FN846DRAFT_556000</name>
</gene>
<protein>
    <submittedName>
        <fullName evidence="1">Uncharacterized protein</fullName>
    </submittedName>
</protein>
<reference evidence="1 2" key="1">
    <citation type="submission" date="2019-09" db="EMBL/GenBank/DDBJ databases">
        <title>Draft genome of the ectomycorrhizal ascomycete Sphaerosporella brunnea.</title>
        <authorList>
            <consortium name="DOE Joint Genome Institute"/>
            <person name="Benucci G.M."/>
            <person name="Marozzi G."/>
            <person name="Antonielli L."/>
            <person name="Sanchez S."/>
            <person name="Marco P."/>
            <person name="Wang X."/>
            <person name="Falini L.B."/>
            <person name="Barry K."/>
            <person name="Haridas S."/>
            <person name="Lipzen A."/>
            <person name="Labutti K."/>
            <person name="Grigoriev I.V."/>
            <person name="Murat C."/>
            <person name="Martin F."/>
            <person name="Albertini E."/>
            <person name="Donnini D."/>
            <person name="Bonito G."/>
        </authorList>
    </citation>
    <scope>NUCLEOTIDE SEQUENCE [LARGE SCALE GENOMIC DNA]</scope>
    <source>
        <strain evidence="1 2">Sb_GMNB300</strain>
    </source>
</reference>